<sequence length="48" mass="5324">MEVLLVGDLDRPDNGQRGTGMVADVCKARVHVDHKNPIKLIRSFEPVP</sequence>
<reference evidence="1 2" key="1">
    <citation type="submission" date="2019-07" db="EMBL/GenBank/DDBJ databases">
        <authorList>
            <person name="Cremers G."/>
        </authorList>
    </citation>
    <scope>NUCLEOTIDE SEQUENCE [LARGE SCALE GENOMIC DNA]</scope>
</reference>
<dbReference type="EMBL" id="CABIKM010000022">
    <property type="protein sequence ID" value="VUZ85084.1"/>
    <property type="molecule type" value="Genomic_DNA"/>
</dbReference>
<evidence type="ECO:0000313" key="1">
    <source>
        <dbReference type="EMBL" id="VUZ85084.1"/>
    </source>
</evidence>
<organism evidence="1 2">
    <name type="scientific">Candidatus Methylomirabilis lanthanidiphila</name>
    <dbReference type="NCBI Taxonomy" id="2211376"/>
    <lineage>
        <taxon>Bacteria</taxon>
        <taxon>Candidatus Methylomirabilota</taxon>
        <taxon>Candidatus Methylomirabilia</taxon>
        <taxon>Candidatus Methylomirabilales</taxon>
        <taxon>Candidatus Methylomirabilaceae</taxon>
        <taxon>Candidatus Methylomirabilis</taxon>
    </lineage>
</organism>
<proteinExistence type="predicted"/>
<keyword evidence="2" id="KW-1185">Reference proteome</keyword>
<name>A0A564ZIF6_9BACT</name>
<dbReference type="AlphaFoldDB" id="A0A564ZIF6"/>
<protein>
    <submittedName>
        <fullName evidence="1">Uncharacterized protein</fullName>
    </submittedName>
</protein>
<dbReference type="Proteomes" id="UP000334340">
    <property type="component" value="Unassembled WGS sequence"/>
</dbReference>
<accession>A0A564ZIF6</accession>
<evidence type="ECO:0000313" key="2">
    <source>
        <dbReference type="Proteomes" id="UP000334340"/>
    </source>
</evidence>
<gene>
    <name evidence="1" type="ORF">MELA_01460</name>
</gene>